<dbReference type="InterPro" id="IPR000792">
    <property type="entry name" value="Tscrpt_reg_LuxR_C"/>
</dbReference>
<evidence type="ECO:0000256" key="3">
    <source>
        <dbReference type="ARBA" id="ARBA00023163"/>
    </source>
</evidence>
<dbReference type="PANTHER" id="PTHR44688:SF25">
    <property type="entry name" value="HTH LUXR-TYPE DOMAIN-CONTAINING PROTEIN"/>
    <property type="match status" value="1"/>
</dbReference>
<dbReference type="InterPro" id="IPR016032">
    <property type="entry name" value="Sig_transdc_resp-reg_C-effctor"/>
</dbReference>
<dbReference type="PANTHER" id="PTHR44688">
    <property type="entry name" value="DNA-BINDING TRANSCRIPTIONAL ACTIVATOR DEVR_DOSR"/>
    <property type="match status" value="1"/>
</dbReference>
<dbReference type="SMART" id="SM00421">
    <property type="entry name" value="HTH_LUXR"/>
    <property type="match status" value="1"/>
</dbReference>
<dbReference type="CDD" id="cd06170">
    <property type="entry name" value="LuxR_C_like"/>
    <property type="match status" value="1"/>
</dbReference>
<dbReference type="PRINTS" id="PR00038">
    <property type="entry name" value="HTHLUXR"/>
</dbReference>
<dbReference type="SUPFAM" id="SSF46894">
    <property type="entry name" value="C-terminal effector domain of the bipartite response regulators"/>
    <property type="match status" value="1"/>
</dbReference>
<dbReference type="Pfam" id="PF00196">
    <property type="entry name" value="GerE"/>
    <property type="match status" value="1"/>
</dbReference>
<dbReference type="EMBL" id="JBHRXV010000001">
    <property type="protein sequence ID" value="MFC3711218.1"/>
    <property type="molecule type" value="Genomic_DNA"/>
</dbReference>
<feature type="domain" description="HTH luxR-type" evidence="4">
    <location>
        <begin position="183"/>
        <end position="245"/>
    </location>
</feature>
<gene>
    <name evidence="5" type="ORF">ACFOMD_01455</name>
</gene>
<dbReference type="Proteomes" id="UP001595615">
    <property type="component" value="Unassembled WGS sequence"/>
</dbReference>
<accession>A0ABV7X805</accession>
<keyword evidence="2" id="KW-0238">DNA-binding</keyword>
<sequence>MSASVAVASVDDIARAARAFHAEVRRRGSYRIVLTNNIASKRSMSDAAGNSLSQSVFRPTPDEGYRRRPARFGAILPLAQAARYESVPFWVNAAGIHSVHPNPQLSQIDLAAFAGGAFARSAIVVPVHLPFGQIGIGVFAPMDRRCADMSEAFARDADALTILTRRFIATYTLVTRRRHWLPGDCDLTAREIACLRGAATGKTDREIADRIGRSHATVRFHMHNAWAKLDAVTRTQAAFKAGQLGFIGEVG</sequence>
<evidence type="ECO:0000313" key="5">
    <source>
        <dbReference type="EMBL" id="MFC3711218.1"/>
    </source>
</evidence>
<proteinExistence type="predicted"/>
<reference evidence="6" key="1">
    <citation type="journal article" date="2019" name="Int. J. Syst. Evol. Microbiol.">
        <title>The Global Catalogue of Microorganisms (GCM) 10K type strain sequencing project: providing services to taxonomists for standard genome sequencing and annotation.</title>
        <authorList>
            <consortium name="The Broad Institute Genomics Platform"/>
            <consortium name="The Broad Institute Genome Sequencing Center for Infectious Disease"/>
            <person name="Wu L."/>
            <person name="Ma J."/>
        </authorList>
    </citation>
    <scope>NUCLEOTIDE SEQUENCE [LARGE SCALE GENOMIC DNA]</scope>
    <source>
        <strain evidence="6">KCTC 42644</strain>
    </source>
</reference>
<protein>
    <submittedName>
        <fullName evidence="5">LuxR C-terminal-related transcriptional regulator</fullName>
    </submittedName>
</protein>
<dbReference type="InterPro" id="IPR036388">
    <property type="entry name" value="WH-like_DNA-bd_sf"/>
</dbReference>
<evidence type="ECO:0000259" key="4">
    <source>
        <dbReference type="PROSITE" id="PS50043"/>
    </source>
</evidence>
<evidence type="ECO:0000256" key="2">
    <source>
        <dbReference type="ARBA" id="ARBA00023125"/>
    </source>
</evidence>
<keyword evidence="3" id="KW-0804">Transcription</keyword>
<dbReference type="Gene3D" id="1.10.10.10">
    <property type="entry name" value="Winged helix-like DNA-binding domain superfamily/Winged helix DNA-binding domain"/>
    <property type="match status" value="1"/>
</dbReference>
<name>A0ABV7X805_9SPHN</name>
<keyword evidence="6" id="KW-1185">Reference proteome</keyword>
<comment type="caution">
    <text evidence="5">The sequence shown here is derived from an EMBL/GenBank/DDBJ whole genome shotgun (WGS) entry which is preliminary data.</text>
</comment>
<dbReference type="RefSeq" id="WP_380855709.1">
    <property type="nucleotide sequence ID" value="NZ_JBHRXV010000001.1"/>
</dbReference>
<keyword evidence="1" id="KW-0805">Transcription regulation</keyword>
<evidence type="ECO:0000313" key="6">
    <source>
        <dbReference type="Proteomes" id="UP001595615"/>
    </source>
</evidence>
<evidence type="ECO:0000256" key="1">
    <source>
        <dbReference type="ARBA" id="ARBA00023015"/>
    </source>
</evidence>
<dbReference type="PROSITE" id="PS50043">
    <property type="entry name" value="HTH_LUXR_2"/>
    <property type="match status" value="1"/>
</dbReference>
<organism evidence="5 6">
    <name type="scientific">Sphingoaurantiacus capsulatus</name>
    <dbReference type="NCBI Taxonomy" id="1771310"/>
    <lineage>
        <taxon>Bacteria</taxon>
        <taxon>Pseudomonadati</taxon>
        <taxon>Pseudomonadota</taxon>
        <taxon>Alphaproteobacteria</taxon>
        <taxon>Sphingomonadales</taxon>
        <taxon>Sphingosinicellaceae</taxon>
        <taxon>Sphingoaurantiacus</taxon>
    </lineage>
</organism>